<feature type="region of interest" description="Disordered" evidence="1">
    <location>
        <begin position="290"/>
        <end position="348"/>
    </location>
</feature>
<evidence type="ECO:0000256" key="1">
    <source>
        <dbReference type="SAM" id="MobiDB-lite"/>
    </source>
</evidence>
<dbReference type="AlphaFoldDB" id="A0A926VD95"/>
<dbReference type="RefSeq" id="WP_190462596.1">
    <property type="nucleotide sequence ID" value="NZ_JACJPW010000008.1"/>
</dbReference>
<proteinExistence type="predicted"/>
<reference evidence="2" key="1">
    <citation type="journal article" date="2015" name="ISME J.">
        <title>Draft Genome Sequence of Streptomyces incarnatus NRRL8089, which Produces the Nucleoside Antibiotic Sinefungin.</title>
        <authorList>
            <person name="Oshima K."/>
            <person name="Hattori M."/>
            <person name="Shimizu H."/>
            <person name="Fukuda K."/>
            <person name="Nemoto M."/>
            <person name="Inagaki K."/>
            <person name="Tamura T."/>
        </authorList>
    </citation>
    <scope>NUCLEOTIDE SEQUENCE</scope>
    <source>
        <strain evidence="2">FACHB-1375</strain>
    </source>
</reference>
<feature type="compositionally biased region" description="Low complexity" evidence="1">
    <location>
        <begin position="290"/>
        <end position="325"/>
    </location>
</feature>
<evidence type="ECO:0000313" key="3">
    <source>
        <dbReference type="Proteomes" id="UP000641646"/>
    </source>
</evidence>
<feature type="compositionally biased region" description="Polar residues" evidence="1">
    <location>
        <begin position="180"/>
        <end position="191"/>
    </location>
</feature>
<gene>
    <name evidence="2" type="ORF">H6G03_04735</name>
</gene>
<sequence length="348" mass="35478">MSKPNLFVSNPSLKTKLHEKGSLALSRSIRFLSVRVPVSLLSLVALMGFSGSFWFSNQANAQNAGTRPTQTTQRADVARVNLTLNSQPNESYDTLIRRAEAAARDVAGRSFSQNAAIRGVAVTILGQNAGSIAPLLSLQVNRQNWISQPDTQRWATYFKNAPTLLGINTPSNVADRPGNGTPTQAQTAPNGTPVNGGQVQTTGPAGANAATNLNNPAAGVGTVNGTPTTTGTQPDFNNINGTNGTNGSGLNGTPTTTGTQPGFNNTNGNNATGTQPGFNNTNGNNSNGFNGAGFGNTTTGTPTTTGTQPGFNNFNNTNGNNSNGFNGTGFGNATGTSGTGTAGGATGR</sequence>
<dbReference type="EMBL" id="JACJPW010000008">
    <property type="protein sequence ID" value="MBD2180419.1"/>
    <property type="molecule type" value="Genomic_DNA"/>
</dbReference>
<feature type="compositionally biased region" description="Gly residues" evidence="1">
    <location>
        <begin position="326"/>
        <end position="348"/>
    </location>
</feature>
<dbReference type="Proteomes" id="UP000641646">
    <property type="component" value="Unassembled WGS sequence"/>
</dbReference>
<name>A0A926VD95_9CYAN</name>
<evidence type="ECO:0000313" key="2">
    <source>
        <dbReference type="EMBL" id="MBD2180419.1"/>
    </source>
</evidence>
<comment type="caution">
    <text evidence="2">The sequence shown here is derived from an EMBL/GenBank/DDBJ whole genome shotgun (WGS) entry which is preliminary data.</text>
</comment>
<keyword evidence="3" id="KW-1185">Reference proteome</keyword>
<reference evidence="2" key="2">
    <citation type="submission" date="2020-08" db="EMBL/GenBank/DDBJ databases">
        <authorList>
            <person name="Chen M."/>
            <person name="Teng W."/>
            <person name="Zhao L."/>
            <person name="Hu C."/>
            <person name="Zhou Y."/>
            <person name="Han B."/>
            <person name="Song L."/>
            <person name="Shu W."/>
        </authorList>
    </citation>
    <scope>NUCLEOTIDE SEQUENCE</scope>
    <source>
        <strain evidence="2">FACHB-1375</strain>
    </source>
</reference>
<accession>A0A926VD95</accession>
<feature type="region of interest" description="Disordered" evidence="1">
    <location>
        <begin position="168"/>
        <end position="191"/>
    </location>
</feature>
<protein>
    <submittedName>
        <fullName evidence="2">Uncharacterized protein</fullName>
    </submittedName>
</protein>
<organism evidence="2 3">
    <name type="scientific">Aerosakkonema funiforme FACHB-1375</name>
    <dbReference type="NCBI Taxonomy" id="2949571"/>
    <lineage>
        <taxon>Bacteria</taxon>
        <taxon>Bacillati</taxon>
        <taxon>Cyanobacteriota</taxon>
        <taxon>Cyanophyceae</taxon>
        <taxon>Oscillatoriophycideae</taxon>
        <taxon>Aerosakkonematales</taxon>
        <taxon>Aerosakkonemataceae</taxon>
        <taxon>Aerosakkonema</taxon>
    </lineage>
</organism>